<dbReference type="RefSeq" id="WP_340364756.1">
    <property type="nucleotide sequence ID" value="NZ_JBBKZV010000009.1"/>
</dbReference>
<evidence type="ECO:0000313" key="2">
    <source>
        <dbReference type="EMBL" id="MEJ8823728.1"/>
    </source>
</evidence>
<reference evidence="2 3" key="1">
    <citation type="submission" date="2024-03" db="EMBL/GenBank/DDBJ databases">
        <title>Novel species of the genus Variovorax.</title>
        <authorList>
            <person name="Liu Q."/>
            <person name="Xin Y.-H."/>
        </authorList>
    </citation>
    <scope>NUCLEOTIDE SEQUENCE [LARGE SCALE GENOMIC DNA]</scope>
    <source>
        <strain evidence="2 3">KACC 18501</strain>
    </source>
</reference>
<dbReference type="InterPro" id="IPR037523">
    <property type="entry name" value="VOC_core"/>
</dbReference>
<organism evidence="2 3">
    <name type="scientific">Variovorax humicola</name>
    <dbReference type="NCBI Taxonomy" id="1769758"/>
    <lineage>
        <taxon>Bacteria</taxon>
        <taxon>Pseudomonadati</taxon>
        <taxon>Pseudomonadota</taxon>
        <taxon>Betaproteobacteria</taxon>
        <taxon>Burkholderiales</taxon>
        <taxon>Comamonadaceae</taxon>
        <taxon>Variovorax</taxon>
    </lineage>
</organism>
<dbReference type="InterPro" id="IPR004360">
    <property type="entry name" value="Glyas_Fos-R_dOase_dom"/>
</dbReference>
<dbReference type="Proteomes" id="UP001363010">
    <property type="component" value="Unassembled WGS sequence"/>
</dbReference>
<dbReference type="Gene3D" id="3.10.180.10">
    <property type="entry name" value="2,3-Dihydroxybiphenyl 1,2-Dioxygenase, domain 1"/>
    <property type="match status" value="2"/>
</dbReference>
<feature type="domain" description="VOC" evidence="1">
    <location>
        <begin position="123"/>
        <end position="241"/>
    </location>
</feature>
<evidence type="ECO:0000259" key="1">
    <source>
        <dbReference type="PROSITE" id="PS51819"/>
    </source>
</evidence>
<gene>
    <name evidence="2" type="ORF">WKW80_17075</name>
</gene>
<dbReference type="SUPFAM" id="SSF54593">
    <property type="entry name" value="Glyoxalase/Bleomycin resistance protein/Dihydroxybiphenyl dioxygenase"/>
    <property type="match status" value="2"/>
</dbReference>
<evidence type="ECO:0000313" key="3">
    <source>
        <dbReference type="Proteomes" id="UP001363010"/>
    </source>
</evidence>
<name>A0ABU8W246_9BURK</name>
<accession>A0ABU8W246</accession>
<sequence>MELGASLFELEITATNPQASASFYAATFQLNPAHHDAGVACSAAGRSLRLVPGESGRLQRASFRFHDRAGFDAHRAALASRAVETSEQEQDAYTVRDPEGRRITFLAPADAGTPMTSTLLPARLQHFGVRSPSPARLADFYAAQLGFVESDRVLDDNGEPTAIFLRTDAEHHSMAIFRSAQVRFDHFSCEAPGWQALRQWADHMASVGVDLAWGIGRHGPGNDTFLMVKDPDGNLAEVSSDLETCAPDRPIGIWPHRPQTLNQWGVALMRS</sequence>
<dbReference type="InterPro" id="IPR029068">
    <property type="entry name" value="Glyas_Bleomycin-R_OHBP_Dase"/>
</dbReference>
<dbReference type="PROSITE" id="PS51819">
    <property type="entry name" value="VOC"/>
    <property type="match status" value="1"/>
</dbReference>
<comment type="caution">
    <text evidence="2">The sequence shown here is derived from an EMBL/GenBank/DDBJ whole genome shotgun (WGS) entry which is preliminary data.</text>
</comment>
<protein>
    <submittedName>
        <fullName evidence="2">VOC family protein</fullName>
    </submittedName>
</protein>
<dbReference type="Pfam" id="PF00903">
    <property type="entry name" value="Glyoxalase"/>
    <property type="match status" value="1"/>
</dbReference>
<proteinExistence type="predicted"/>
<dbReference type="EMBL" id="JBBKZV010000009">
    <property type="protein sequence ID" value="MEJ8823728.1"/>
    <property type="molecule type" value="Genomic_DNA"/>
</dbReference>
<keyword evidence="3" id="KW-1185">Reference proteome</keyword>